<dbReference type="Pfam" id="PF03564">
    <property type="entry name" value="DUF1759"/>
    <property type="match status" value="1"/>
</dbReference>
<evidence type="ECO:0000313" key="2">
    <source>
        <dbReference type="Proteomes" id="UP001152795"/>
    </source>
</evidence>
<accession>A0A6S7G2Q2</accession>
<dbReference type="GO" id="GO:0008270">
    <property type="term" value="F:zinc ion binding"/>
    <property type="evidence" value="ECO:0007669"/>
    <property type="project" value="InterPro"/>
</dbReference>
<dbReference type="AlphaFoldDB" id="A0A6S7G2Q2"/>
<gene>
    <name evidence="1" type="ORF">PACLA_8A061701</name>
</gene>
<dbReference type="EMBL" id="CACRXK020000510">
    <property type="protein sequence ID" value="CAB3982516.1"/>
    <property type="molecule type" value="Genomic_DNA"/>
</dbReference>
<name>A0A6S7G2Q2_PARCT</name>
<organism evidence="1 2">
    <name type="scientific">Paramuricea clavata</name>
    <name type="common">Red gorgonian</name>
    <name type="synonym">Violescent sea-whip</name>
    <dbReference type="NCBI Taxonomy" id="317549"/>
    <lineage>
        <taxon>Eukaryota</taxon>
        <taxon>Metazoa</taxon>
        <taxon>Cnidaria</taxon>
        <taxon>Anthozoa</taxon>
        <taxon>Octocorallia</taxon>
        <taxon>Malacalcyonacea</taxon>
        <taxon>Plexauridae</taxon>
        <taxon>Paramuricea</taxon>
    </lineage>
</organism>
<dbReference type="InterPro" id="IPR005312">
    <property type="entry name" value="DUF1759"/>
</dbReference>
<dbReference type="GO" id="GO:0003676">
    <property type="term" value="F:nucleic acid binding"/>
    <property type="evidence" value="ECO:0007669"/>
    <property type="project" value="InterPro"/>
</dbReference>
<evidence type="ECO:0000313" key="1">
    <source>
        <dbReference type="EMBL" id="CAB3982516.1"/>
    </source>
</evidence>
<comment type="caution">
    <text evidence="1">The sequence shown here is derived from an EMBL/GenBank/DDBJ whole genome shotgun (WGS) entry which is preliminary data.</text>
</comment>
<sequence length="626" mass="70259">MPLDELTKKRRTRAAHRGSATKIGTKIKECLANASETPQTDKNVLKQLRDTLSEKLEALKLLDNEIVEVLSNSEAEDAEQQLEKEIQETDDTRAELQKIILDVNDALFEAPSLPQGQSTPSNLSMNATPKQTVRARLPKLEVKRFNGKIQEWQEFWDSFDSSVNQNDALSDVDKFAYLKGLLVGPAQTTIAGFTLTATNYKEALELLKTRYGKKTAIQRAHIQALMNIKPVYNERDVRRLRELYHACETNCRVTSDFLSWTMKDILKALSGSDFLSWTMKDILKALLDEIELREAHESSTTNTSKQERRKPQFLDGSAGALVNHTTREGKPRCVYCLQEHLSQDCKKIQNAGERKQILRKYGRCFVCLKRGHISSNCLNTSKCSACSKRHHSSICESHANGSITADVVHSTHSCVGSANRVALQTAQALVLGGKDNVRVRVMFDSGSQRSFVTGKVAQKAGVPVKRKEWVEIRTFGQEPVKKKEWVEIRTFGQEKVEGKLREVFELSVAPVQGGESVSIEVYGVDSISQIRNEHVETRKKDYPHLQGLWFSDVCKTKNVLEIELLIGADYLWIFQEGRTVRGKSDEPVAVQTKLGWVLSGPLKSSSEDDDGPTSCAQCKFTLEGRA</sequence>
<keyword evidence="2" id="KW-1185">Reference proteome</keyword>
<dbReference type="Proteomes" id="UP001152795">
    <property type="component" value="Unassembled WGS sequence"/>
</dbReference>
<keyword evidence="1" id="KW-0675">Receptor</keyword>
<dbReference type="OrthoDB" id="5978872at2759"/>
<dbReference type="PANTHER" id="PTHR47331:SF4">
    <property type="entry name" value="PEPTIDASE S1 DOMAIN-CONTAINING PROTEIN"/>
    <property type="match status" value="1"/>
</dbReference>
<reference evidence="1" key="1">
    <citation type="submission" date="2020-04" db="EMBL/GenBank/DDBJ databases">
        <authorList>
            <person name="Alioto T."/>
            <person name="Alioto T."/>
            <person name="Gomez Garrido J."/>
        </authorList>
    </citation>
    <scope>NUCLEOTIDE SEQUENCE</scope>
    <source>
        <strain evidence="1">A484AB</strain>
    </source>
</reference>
<dbReference type="SMART" id="SM00343">
    <property type="entry name" value="ZnF_C2HC"/>
    <property type="match status" value="2"/>
</dbReference>
<proteinExistence type="predicted"/>
<protein>
    <submittedName>
        <fullName evidence="1">TNF receptor-associated factor 3</fullName>
    </submittedName>
</protein>
<dbReference type="InterPro" id="IPR001878">
    <property type="entry name" value="Znf_CCHC"/>
</dbReference>
<dbReference type="PANTHER" id="PTHR47331">
    <property type="entry name" value="PHD-TYPE DOMAIN-CONTAINING PROTEIN"/>
    <property type="match status" value="1"/>
</dbReference>